<evidence type="ECO:0000313" key="2">
    <source>
        <dbReference type="Proteomes" id="UP000294114"/>
    </source>
</evidence>
<sequence>MDTLRPFERRLVMEAAVMGLVRGHLAGQCGAEVPRSDAAILHEVIDACIGFADRYPHLATASTGRRRRITKGATVAR</sequence>
<evidence type="ECO:0000313" key="1">
    <source>
        <dbReference type="EMBL" id="RZU76020.1"/>
    </source>
</evidence>
<dbReference type="OrthoDB" id="4314005at2"/>
<dbReference type="RefSeq" id="WP_130336415.1">
    <property type="nucleotide sequence ID" value="NZ_SHLD01000001.1"/>
</dbReference>
<keyword evidence="2" id="KW-1185">Reference proteome</keyword>
<comment type="caution">
    <text evidence="1">The sequence shown here is derived from an EMBL/GenBank/DDBJ whole genome shotgun (WGS) entry which is preliminary data.</text>
</comment>
<accession>A0A4Q8BDP9</accession>
<gene>
    <name evidence="1" type="ORF">EV384_4616</name>
</gene>
<dbReference type="Proteomes" id="UP000294114">
    <property type="component" value="Unassembled WGS sequence"/>
</dbReference>
<dbReference type="AlphaFoldDB" id="A0A4Q8BDP9"/>
<name>A0A4Q8BDP9_9ACTN</name>
<dbReference type="EMBL" id="SHLD01000001">
    <property type="protein sequence ID" value="RZU76020.1"/>
    <property type="molecule type" value="Genomic_DNA"/>
</dbReference>
<organism evidence="1 2">
    <name type="scientific">Micromonospora kangleipakensis</name>
    <dbReference type="NCBI Taxonomy" id="1077942"/>
    <lineage>
        <taxon>Bacteria</taxon>
        <taxon>Bacillati</taxon>
        <taxon>Actinomycetota</taxon>
        <taxon>Actinomycetes</taxon>
        <taxon>Micromonosporales</taxon>
        <taxon>Micromonosporaceae</taxon>
        <taxon>Micromonospora</taxon>
    </lineage>
</organism>
<proteinExistence type="predicted"/>
<reference evidence="1 2" key="1">
    <citation type="submission" date="2019-02" db="EMBL/GenBank/DDBJ databases">
        <title>Sequencing the genomes of 1000 actinobacteria strains.</title>
        <authorList>
            <person name="Klenk H.-P."/>
        </authorList>
    </citation>
    <scope>NUCLEOTIDE SEQUENCE [LARGE SCALE GENOMIC DNA]</scope>
    <source>
        <strain evidence="1 2">DSM 45612</strain>
    </source>
</reference>
<protein>
    <submittedName>
        <fullName evidence="1">Uncharacterized protein</fullName>
    </submittedName>
</protein>